<keyword evidence="4 5" id="KW-0472">Membrane</keyword>
<dbReference type="PANTHER" id="PTHR33514:SF13">
    <property type="entry name" value="PROTEIN ABCI12, CHLOROPLASTIC"/>
    <property type="match status" value="1"/>
</dbReference>
<feature type="transmembrane region" description="Helical" evidence="5">
    <location>
        <begin position="99"/>
        <end position="121"/>
    </location>
</feature>
<dbReference type="eggNOG" id="COG0619">
    <property type="taxonomic scope" value="Bacteria"/>
</dbReference>
<dbReference type="Proteomes" id="UP000019222">
    <property type="component" value="Chromosome"/>
</dbReference>
<accession>W5Y922</accession>
<keyword evidence="3 5" id="KW-1133">Transmembrane helix</keyword>
<organism evidence="6 7">
    <name type="scientific">Corynebacterium vitaeruminis DSM 20294</name>
    <dbReference type="NCBI Taxonomy" id="1224164"/>
    <lineage>
        <taxon>Bacteria</taxon>
        <taxon>Bacillati</taxon>
        <taxon>Actinomycetota</taxon>
        <taxon>Actinomycetes</taxon>
        <taxon>Mycobacteriales</taxon>
        <taxon>Corynebacteriaceae</taxon>
        <taxon>Corynebacterium</taxon>
    </lineage>
</organism>
<dbReference type="HOGENOM" id="CLU_056469_4_1_11"/>
<feature type="transmembrane region" description="Helical" evidence="5">
    <location>
        <begin position="70"/>
        <end position="87"/>
    </location>
</feature>
<evidence type="ECO:0000256" key="2">
    <source>
        <dbReference type="ARBA" id="ARBA00022692"/>
    </source>
</evidence>
<evidence type="ECO:0000313" key="6">
    <source>
        <dbReference type="EMBL" id="AHI23008.1"/>
    </source>
</evidence>
<evidence type="ECO:0000256" key="5">
    <source>
        <dbReference type="SAM" id="Phobius"/>
    </source>
</evidence>
<proteinExistence type="predicted"/>
<evidence type="ECO:0000256" key="1">
    <source>
        <dbReference type="ARBA" id="ARBA00004141"/>
    </source>
</evidence>
<dbReference type="CDD" id="cd16914">
    <property type="entry name" value="EcfT"/>
    <property type="match status" value="1"/>
</dbReference>
<comment type="subcellular location">
    <subcellularLocation>
        <location evidence="1">Membrane</location>
        <topology evidence="1">Multi-pass membrane protein</topology>
    </subcellularLocation>
</comment>
<evidence type="ECO:0000313" key="7">
    <source>
        <dbReference type="Proteomes" id="UP000019222"/>
    </source>
</evidence>
<dbReference type="RefSeq" id="WP_025253026.1">
    <property type="nucleotide sequence ID" value="NZ_CP004353.1"/>
</dbReference>
<feature type="transmembrane region" description="Helical" evidence="5">
    <location>
        <begin position="45"/>
        <end position="64"/>
    </location>
</feature>
<protein>
    <submittedName>
        <fullName evidence="6">Cobalt subfamily permease</fullName>
    </submittedName>
</protein>
<dbReference type="PATRIC" id="fig|1224164.3.peg.1634"/>
<dbReference type="STRING" id="1224164.B843_08115"/>
<sequence length="204" mass="22351">MIRNIPLGVYVPGATVIHRMPPLWKFLVLFAFIISSSIVVKDPRVAAALVLVAAVLYTVARIPVRVAWGQLWPSLPLLIFLGLFQWWQKDFSFALNVTLLIFSSLMMAMLLTLTTTLAAIMEAFEKALAPLARFGVPVENIVLALSLTLRLIPLMLGTVNEVLDARKARGAAFSITAFGTPVLIRSIRRARAIADALWARGAGD</sequence>
<evidence type="ECO:0000256" key="4">
    <source>
        <dbReference type="ARBA" id="ARBA00023136"/>
    </source>
</evidence>
<dbReference type="PANTHER" id="PTHR33514">
    <property type="entry name" value="PROTEIN ABCI12, CHLOROPLASTIC"/>
    <property type="match status" value="1"/>
</dbReference>
<dbReference type="InterPro" id="IPR003339">
    <property type="entry name" value="ABC/ECF_trnsptr_transmembrane"/>
</dbReference>
<feature type="transmembrane region" description="Helical" evidence="5">
    <location>
        <begin position="141"/>
        <end position="159"/>
    </location>
</feature>
<keyword evidence="2 5" id="KW-0812">Transmembrane</keyword>
<dbReference type="KEGG" id="cvt:B843_08115"/>
<dbReference type="GO" id="GO:0005886">
    <property type="term" value="C:plasma membrane"/>
    <property type="evidence" value="ECO:0007669"/>
    <property type="project" value="UniProtKB-ARBA"/>
</dbReference>
<dbReference type="EMBL" id="CP004353">
    <property type="protein sequence ID" value="AHI23008.1"/>
    <property type="molecule type" value="Genomic_DNA"/>
</dbReference>
<reference evidence="6 7" key="1">
    <citation type="submission" date="2013-02" db="EMBL/GenBank/DDBJ databases">
        <title>The complete genome sequence of Corynebacterium vitaeruminis DSM 20294.</title>
        <authorList>
            <person name="Ruckert C."/>
            <person name="Albersmeier A."/>
            <person name="Kalinowski J."/>
        </authorList>
    </citation>
    <scope>NUCLEOTIDE SEQUENCE [LARGE SCALE GENOMIC DNA]</scope>
    <source>
        <strain evidence="7">ATCC 10234</strain>
    </source>
</reference>
<feature type="transmembrane region" description="Helical" evidence="5">
    <location>
        <begin position="23"/>
        <end position="40"/>
    </location>
</feature>
<keyword evidence="7" id="KW-1185">Reference proteome</keyword>
<evidence type="ECO:0000256" key="3">
    <source>
        <dbReference type="ARBA" id="ARBA00022989"/>
    </source>
</evidence>
<dbReference type="Pfam" id="PF02361">
    <property type="entry name" value="CbiQ"/>
    <property type="match status" value="1"/>
</dbReference>
<name>W5Y922_9CORY</name>
<dbReference type="AlphaFoldDB" id="W5Y922"/>
<gene>
    <name evidence="6" type="ORF">B843_08115</name>
</gene>